<name>A0A853F5B7_9GAMM</name>
<reference evidence="1 2" key="1">
    <citation type="submission" date="2020-05" db="EMBL/GenBank/DDBJ databases">
        <title>Horizontal transmission and recombination maintain forever young bacterial symbiont genomes.</title>
        <authorList>
            <person name="Russell S.L."/>
            <person name="Pepper-Tunick E."/>
            <person name="Svedberg J."/>
            <person name="Byrne A."/>
            <person name="Ruelas Castillo J."/>
            <person name="Vollmers C."/>
            <person name="Beinart R.A."/>
            <person name="Corbett-Detig R."/>
        </authorList>
    </citation>
    <scope>NUCLEOTIDE SEQUENCE [LARGE SCALE GENOMIC DNA]</scope>
    <source>
        <strain evidence="1">455</strain>
    </source>
</reference>
<sequence>MKQQIDFIRLDKLKLDNENPRLPSDFCNKSEGDIIKWMLEDESIIELMLAIGQHDFFIGEALLVVKSGNNFTVVEGNRRLTSLKLLSDPSLATIRESRVAQVLADTTKRPDSIPCIVFDDKTQIMQYLGYRHVTGIKSWSVASKAKYLHSLLPTLASQALKEQSLELAKKIGSRSDYVKKLLVGYKIYEIIKDNGFYKIPQLNETTFYFNYITASLQRTNIRKFIGIDEIPNINNLENLGTSKDNLNKDNLKTLIDWFFRKNEQNKSRVLGNNDNLTKLDEILSNQEITNKFIDGLSLKESYDLTSNSDSISQGLNKSLKELIKIREHSYESYIYNAEDIDTLKKIVSLCRDIKSLAEGKKAEPWEL</sequence>
<evidence type="ECO:0000313" key="2">
    <source>
        <dbReference type="Proteomes" id="UP000568751"/>
    </source>
</evidence>
<protein>
    <recommendedName>
        <fullName evidence="3">ParB/Sulfiredoxin domain-containing protein</fullName>
    </recommendedName>
</protein>
<proteinExistence type="predicted"/>
<organism evidence="1 2">
    <name type="scientific">Candidatus Thiodubiliella endoseptemdiera</name>
    <dbReference type="NCBI Taxonomy" id="2738886"/>
    <lineage>
        <taxon>Bacteria</taxon>
        <taxon>Pseudomonadati</taxon>
        <taxon>Pseudomonadota</taxon>
        <taxon>Gammaproteobacteria</taxon>
        <taxon>Candidatus Pseudothioglobaceae</taxon>
        <taxon>Candidatus Thiodubiliella</taxon>
    </lineage>
</organism>
<comment type="caution">
    <text evidence="1">The sequence shown here is derived from an EMBL/GenBank/DDBJ whole genome shotgun (WGS) entry which is preliminary data.</text>
</comment>
<dbReference type="EMBL" id="JACCHT010000016">
    <property type="protein sequence ID" value="NYT28696.1"/>
    <property type="molecule type" value="Genomic_DNA"/>
</dbReference>
<evidence type="ECO:0000313" key="1">
    <source>
        <dbReference type="EMBL" id="NYT28696.1"/>
    </source>
</evidence>
<dbReference type="Proteomes" id="UP000568751">
    <property type="component" value="Unassembled WGS sequence"/>
</dbReference>
<evidence type="ECO:0008006" key="3">
    <source>
        <dbReference type="Google" id="ProtNLM"/>
    </source>
</evidence>
<dbReference type="AlphaFoldDB" id="A0A853F5B7"/>
<gene>
    <name evidence="1" type="ORF">H0A76_13115</name>
</gene>
<accession>A0A853F5B7</accession>